<evidence type="ECO:0000313" key="1">
    <source>
        <dbReference type="EMBL" id="GAH28753.1"/>
    </source>
</evidence>
<dbReference type="EMBL" id="BART01041763">
    <property type="protein sequence ID" value="GAH28753.1"/>
    <property type="molecule type" value="Genomic_DNA"/>
</dbReference>
<sequence length="29" mass="3250">TVTAPNGRQITVKRKREEGGIPLNFLLIK</sequence>
<accession>X1G6V6</accession>
<name>X1G6V6_9ZZZZ</name>
<protein>
    <submittedName>
        <fullName evidence="1">Uncharacterized protein</fullName>
    </submittedName>
</protein>
<proteinExistence type="predicted"/>
<reference evidence="1" key="1">
    <citation type="journal article" date="2014" name="Front. Microbiol.">
        <title>High frequency of phylogenetically diverse reductive dehalogenase-homologous genes in deep subseafloor sedimentary metagenomes.</title>
        <authorList>
            <person name="Kawai M."/>
            <person name="Futagami T."/>
            <person name="Toyoda A."/>
            <person name="Takaki Y."/>
            <person name="Nishi S."/>
            <person name="Hori S."/>
            <person name="Arai W."/>
            <person name="Tsubouchi T."/>
            <person name="Morono Y."/>
            <person name="Uchiyama I."/>
            <person name="Ito T."/>
            <person name="Fujiyama A."/>
            <person name="Inagaki F."/>
            <person name="Takami H."/>
        </authorList>
    </citation>
    <scope>NUCLEOTIDE SEQUENCE</scope>
    <source>
        <strain evidence="1">Expedition CK06-06</strain>
    </source>
</reference>
<dbReference type="AlphaFoldDB" id="X1G6V6"/>
<organism evidence="1">
    <name type="scientific">marine sediment metagenome</name>
    <dbReference type="NCBI Taxonomy" id="412755"/>
    <lineage>
        <taxon>unclassified sequences</taxon>
        <taxon>metagenomes</taxon>
        <taxon>ecological metagenomes</taxon>
    </lineage>
</organism>
<comment type="caution">
    <text evidence="1">The sequence shown here is derived from an EMBL/GenBank/DDBJ whole genome shotgun (WGS) entry which is preliminary data.</text>
</comment>
<feature type="non-terminal residue" evidence="1">
    <location>
        <position position="1"/>
    </location>
</feature>
<gene>
    <name evidence="1" type="ORF">S01H4_66945</name>
</gene>